<evidence type="ECO:0000256" key="1">
    <source>
        <dbReference type="SAM" id="SignalP"/>
    </source>
</evidence>
<feature type="chain" id="PRO_5045474866" evidence="1">
    <location>
        <begin position="18"/>
        <end position="118"/>
    </location>
</feature>
<protein>
    <submittedName>
        <fullName evidence="2">Uncharacterized protein</fullName>
    </submittedName>
</protein>
<dbReference type="Proteomes" id="UP000824890">
    <property type="component" value="Unassembled WGS sequence"/>
</dbReference>
<proteinExistence type="predicted"/>
<gene>
    <name evidence="2" type="ORF">HID58_095516</name>
</gene>
<dbReference type="InterPro" id="IPR012340">
    <property type="entry name" value="NA-bd_OB-fold"/>
</dbReference>
<evidence type="ECO:0000313" key="2">
    <source>
        <dbReference type="EMBL" id="KAH0850469.1"/>
    </source>
</evidence>
<name>A0ABQ7X4Z0_BRANA</name>
<accession>A0ABQ7X4Z0</accession>
<sequence>MFKLMMMKLYLWDQAAADFCAKFKSHGSTPRVILVTTVNPKRFGGALALASMSSSRVFLDFDVQPTRDYVRSSAKVDKVLFFRDLSFGIQEGELRFRLILGGSKCAYKNTYWSRDAPH</sequence>
<keyword evidence="3" id="KW-1185">Reference proteome</keyword>
<feature type="signal peptide" evidence="1">
    <location>
        <begin position="1"/>
        <end position="17"/>
    </location>
</feature>
<dbReference type="EMBL" id="JAGKQM010002060">
    <property type="protein sequence ID" value="KAH0850469.1"/>
    <property type="molecule type" value="Genomic_DNA"/>
</dbReference>
<evidence type="ECO:0000313" key="3">
    <source>
        <dbReference type="Proteomes" id="UP000824890"/>
    </source>
</evidence>
<reference evidence="2 3" key="1">
    <citation type="submission" date="2021-05" db="EMBL/GenBank/DDBJ databases">
        <title>Genome Assembly of Synthetic Allotetraploid Brassica napus Reveals Homoeologous Exchanges between Subgenomes.</title>
        <authorList>
            <person name="Davis J.T."/>
        </authorList>
    </citation>
    <scope>NUCLEOTIDE SEQUENCE [LARGE SCALE GENOMIC DNA]</scope>
    <source>
        <strain evidence="3">cv. Da-Ae</strain>
        <tissue evidence="2">Seedling</tissue>
    </source>
</reference>
<comment type="caution">
    <text evidence="2">The sequence shown here is derived from an EMBL/GenBank/DDBJ whole genome shotgun (WGS) entry which is preliminary data.</text>
</comment>
<organism evidence="2 3">
    <name type="scientific">Brassica napus</name>
    <name type="common">Rape</name>
    <dbReference type="NCBI Taxonomy" id="3708"/>
    <lineage>
        <taxon>Eukaryota</taxon>
        <taxon>Viridiplantae</taxon>
        <taxon>Streptophyta</taxon>
        <taxon>Embryophyta</taxon>
        <taxon>Tracheophyta</taxon>
        <taxon>Spermatophyta</taxon>
        <taxon>Magnoliopsida</taxon>
        <taxon>eudicotyledons</taxon>
        <taxon>Gunneridae</taxon>
        <taxon>Pentapetalae</taxon>
        <taxon>rosids</taxon>
        <taxon>malvids</taxon>
        <taxon>Brassicales</taxon>
        <taxon>Brassicaceae</taxon>
        <taxon>Brassiceae</taxon>
        <taxon>Brassica</taxon>
    </lineage>
</organism>
<keyword evidence="1" id="KW-0732">Signal</keyword>
<dbReference type="Gene3D" id="2.40.50.140">
    <property type="entry name" value="Nucleic acid-binding proteins"/>
    <property type="match status" value="1"/>
</dbReference>